<dbReference type="PANTHER" id="PTHR44307:SF19">
    <property type="entry name" value="PHOSPHOMETHYLETHANOLAMINE N-METHYLTRANSFERASE"/>
    <property type="match status" value="1"/>
</dbReference>
<evidence type="ECO:0000256" key="4">
    <source>
        <dbReference type="ARBA" id="ARBA00035674"/>
    </source>
</evidence>
<accession>A0A565CBG9</accession>
<dbReference type="AlphaFoldDB" id="A0A565CBG9"/>
<comment type="pathway">
    <text evidence="2">Lipid metabolism.</text>
</comment>
<keyword evidence="6" id="KW-1185">Reference proteome</keyword>
<proteinExistence type="predicted"/>
<gene>
    <name evidence="5" type="ORF">ANE_LOCUS21366</name>
</gene>
<dbReference type="InterPro" id="IPR029063">
    <property type="entry name" value="SAM-dependent_MTases_sf"/>
</dbReference>
<evidence type="ECO:0000256" key="3">
    <source>
        <dbReference type="ARBA" id="ARBA00022679"/>
    </source>
</evidence>
<reference evidence="5" key="1">
    <citation type="submission" date="2019-07" db="EMBL/GenBank/DDBJ databases">
        <authorList>
            <person name="Dittberner H."/>
        </authorList>
    </citation>
    <scope>NUCLEOTIDE SEQUENCE [LARGE SCALE GENOMIC DNA]</scope>
</reference>
<dbReference type="Gene3D" id="3.40.50.150">
    <property type="entry name" value="Vaccinia Virus protein VP39"/>
    <property type="match status" value="1"/>
</dbReference>
<organism evidence="5 6">
    <name type="scientific">Arabis nemorensis</name>
    <dbReference type="NCBI Taxonomy" id="586526"/>
    <lineage>
        <taxon>Eukaryota</taxon>
        <taxon>Viridiplantae</taxon>
        <taxon>Streptophyta</taxon>
        <taxon>Embryophyta</taxon>
        <taxon>Tracheophyta</taxon>
        <taxon>Spermatophyta</taxon>
        <taxon>Magnoliopsida</taxon>
        <taxon>eudicotyledons</taxon>
        <taxon>Gunneridae</taxon>
        <taxon>Pentapetalae</taxon>
        <taxon>rosids</taxon>
        <taxon>malvids</taxon>
        <taxon>Brassicales</taxon>
        <taxon>Brassicaceae</taxon>
        <taxon>Arabideae</taxon>
        <taxon>Arabis</taxon>
    </lineage>
</organism>
<dbReference type="EC" id="2.1.1.103" evidence="4"/>
<dbReference type="PANTHER" id="PTHR44307">
    <property type="entry name" value="PHOSPHOETHANOLAMINE METHYLTRANSFERASE"/>
    <property type="match status" value="1"/>
</dbReference>
<dbReference type="GO" id="GO:0000234">
    <property type="term" value="F:phosphoethanolamine N-methyltransferase activity"/>
    <property type="evidence" value="ECO:0007669"/>
    <property type="project" value="UniProtKB-EC"/>
</dbReference>
<keyword evidence="3" id="KW-0808">Transferase</keyword>
<sequence>MALDHFNAGLALENIISNLVSSGHRGTVSISAYGDTTKDHHLPSEGVKLNHFPAGVPFERFGPVRDVYIPRDYYSGKCNHFCAFLIMQCKCSELVDADWIRMYVELAVHRKHPDVSPVTMADQMAEEAMEHCFNCEPMRIREPKTTALIFAWGKMMLKDAGFEDVIAEDRTDQFVQVLRRELESVEKETEEFINDFSEEDYNDIVGG</sequence>
<dbReference type="OrthoDB" id="8300214at2759"/>
<dbReference type="EMBL" id="CABITT030000007">
    <property type="protein sequence ID" value="VVB10922.1"/>
    <property type="molecule type" value="Genomic_DNA"/>
</dbReference>
<comment type="pathway">
    <text evidence="1">Phospholipid metabolism; phosphatidylcholine biosynthesis.</text>
</comment>
<dbReference type="Proteomes" id="UP000489600">
    <property type="component" value="Unassembled WGS sequence"/>
</dbReference>
<evidence type="ECO:0000256" key="2">
    <source>
        <dbReference type="ARBA" id="ARBA00005189"/>
    </source>
</evidence>
<comment type="caution">
    <text evidence="5">The sequence shown here is derived from an EMBL/GenBank/DDBJ whole genome shotgun (WGS) entry which is preliminary data.</text>
</comment>
<name>A0A565CBG9_9BRAS</name>
<evidence type="ECO:0000313" key="6">
    <source>
        <dbReference type="Proteomes" id="UP000489600"/>
    </source>
</evidence>
<protein>
    <recommendedName>
        <fullName evidence="4">phosphoethanolamine N-methyltransferase</fullName>
        <ecNumber evidence="4">2.1.1.103</ecNumber>
    </recommendedName>
</protein>
<evidence type="ECO:0000313" key="5">
    <source>
        <dbReference type="EMBL" id="VVB10922.1"/>
    </source>
</evidence>
<evidence type="ECO:0000256" key="1">
    <source>
        <dbReference type="ARBA" id="ARBA00004969"/>
    </source>
</evidence>